<dbReference type="Proteomes" id="UP000680839">
    <property type="component" value="Chromosome"/>
</dbReference>
<dbReference type="AlphaFoldDB" id="A0A975RPB3"/>
<name>A0A975RPB3_9BRAD</name>
<evidence type="ECO:0000313" key="1">
    <source>
        <dbReference type="EMBL" id="QWG14669.1"/>
    </source>
</evidence>
<accession>A0A975RPB3</accession>
<proteinExistence type="predicted"/>
<dbReference type="EMBL" id="CP076134">
    <property type="protein sequence ID" value="QWG14669.1"/>
    <property type="molecule type" value="Genomic_DNA"/>
</dbReference>
<gene>
    <name evidence="1" type="ORF">KMZ29_08420</name>
</gene>
<sequence length="74" mass="8043">MESQTVLIHVRFAPNGVVVEISERPTALSPQEWYNFLSDKAANAYQPLAGGRGVFRLTKDALDPLKAESTPTAA</sequence>
<reference evidence="1" key="1">
    <citation type="submission" date="2021-06" db="EMBL/GenBank/DDBJ databases">
        <title>Bradyrhizobium sp. S2-20-1 Genome sequencing.</title>
        <authorList>
            <person name="Jin L."/>
        </authorList>
    </citation>
    <scope>NUCLEOTIDE SEQUENCE</scope>
    <source>
        <strain evidence="1">S2-20-1</strain>
    </source>
</reference>
<organism evidence="1 2">
    <name type="scientific">Bradyrhizobium sediminis</name>
    <dbReference type="NCBI Taxonomy" id="2840469"/>
    <lineage>
        <taxon>Bacteria</taxon>
        <taxon>Pseudomonadati</taxon>
        <taxon>Pseudomonadota</taxon>
        <taxon>Alphaproteobacteria</taxon>
        <taxon>Hyphomicrobiales</taxon>
        <taxon>Nitrobacteraceae</taxon>
        <taxon>Bradyrhizobium</taxon>
    </lineage>
</organism>
<protein>
    <submittedName>
        <fullName evidence="1">Uncharacterized protein</fullName>
    </submittedName>
</protein>
<evidence type="ECO:0000313" key="2">
    <source>
        <dbReference type="Proteomes" id="UP000680839"/>
    </source>
</evidence>
<dbReference type="RefSeq" id="WP_215623272.1">
    <property type="nucleotide sequence ID" value="NZ_CP076134.1"/>
</dbReference>